<dbReference type="InterPro" id="IPR029032">
    <property type="entry name" value="AhpD-like"/>
</dbReference>
<proteinExistence type="predicted"/>
<organism evidence="2 3">
    <name type="scientific">Kocuria carniphila</name>
    <dbReference type="NCBI Taxonomy" id="262208"/>
    <lineage>
        <taxon>Bacteria</taxon>
        <taxon>Bacillati</taxon>
        <taxon>Actinomycetota</taxon>
        <taxon>Actinomycetes</taxon>
        <taxon>Micrococcales</taxon>
        <taxon>Micrococcaceae</taxon>
        <taxon>Kocuria</taxon>
    </lineage>
</organism>
<dbReference type="RefSeq" id="WP_095798749.1">
    <property type="nucleotide sequence ID" value="NZ_CAUREL010000018.1"/>
</dbReference>
<dbReference type="PANTHER" id="PTHR35446:SF2">
    <property type="entry name" value="CARBOXYMUCONOLACTONE DECARBOXYLASE-LIKE DOMAIN-CONTAINING PROTEIN"/>
    <property type="match status" value="1"/>
</dbReference>
<gene>
    <name evidence="2" type="ORF">VVR66_13525</name>
</gene>
<protein>
    <submittedName>
        <fullName evidence="2">Carboxymuconolactone decarboxylase family protein</fullName>
    </submittedName>
</protein>
<evidence type="ECO:0000313" key="3">
    <source>
        <dbReference type="Proteomes" id="UP001558481"/>
    </source>
</evidence>
<dbReference type="NCBIfam" id="TIGR00778">
    <property type="entry name" value="ahpD_dom"/>
    <property type="match status" value="1"/>
</dbReference>
<comment type="caution">
    <text evidence="2">The sequence shown here is derived from an EMBL/GenBank/DDBJ whole genome shotgun (WGS) entry which is preliminary data.</text>
</comment>
<keyword evidence="3" id="KW-1185">Reference proteome</keyword>
<dbReference type="EMBL" id="JAYWLU010000016">
    <property type="protein sequence ID" value="MEX3595735.1"/>
    <property type="molecule type" value="Genomic_DNA"/>
</dbReference>
<dbReference type="Pfam" id="PF02627">
    <property type="entry name" value="CMD"/>
    <property type="match status" value="1"/>
</dbReference>
<dbReference type="Gene3D" id="1.20.1290.10">
    <property type="entry name" value="AhpD-like"/>
    <property type="match status" value="1"/>
</dbReference>
<dbReference type="Proteomes" id="UP001558481">
    <property type="component" value="Unassembled WGS sequence"/>
</dbReference>
<dbReference type="PANTHER" id="PTHR35446">
    <property type="entry name" value="SI:CH211-175M2.5"/>
    <property type="match status" value="1"/>
</dbReference>
<dbReference type="InterPro" id="IPR003779">
    <property type="entry name" value="CMD-like"/>
</dbReference>
<evidence type="ECO:0000313" key="2">
    <source>
        <dbReference type="EMBL" id="MEX3595735.1"/>
    </source>
</evidence>
<dbReference type="InterPro" id="IPR004675">
    <property type="entry name" value="AhpD_core"/>
</dbReference>
<evidence type="ECO:0000259" key="1">
    <source>
        <dbReference type="Pfam" id="PF02627"/>
    </source>
</evidence>
<sequence>MSTHEHFFLDKSDPASWRAINAFSRKVAAANEEADIPRSITELLNVRVSQINGCAYCLNMHVRQAREAGVTDQQLAVLPAWRDTQVFSPLERSALTIAEATTELDHSTLHQDLTTARETLTDKQFSALQWSAIAINAFNRISILSGHPVRAKRSE</sequence>
<accession>A0ABV3V4P9</accession>
<dbReference type="SUPFAM" id="SSF69118">
    <property type="entry name" value="AhpD-like"/>
    <property type="match status" value="1"/>
</dbReference>
<name>A0ABV3V4P9_9MICC</name>
<feature type="domain" description="Carboxymuconolactone decarboxylase-like" evidence="1">
    <location>
        <begin position="18"/>
        <end position="100"/>
    </location>
</feature>
<reference evidence="2 3" key="1">
    <citation type="journal article" date="2024" name="Fungal Genet. Biol.">
        <title>The porcine skin microbiome exhibits broad fungal antagonism.</title>
        <authorList>
            <person name="De La Cruz K.F."/>
            <person name="Townsend E.C."/>
            <person name="Alex Cheong J.Z."/>
            <person name="Salamzade R."/>
            <person name="Liu A."/>
            <person name="Sandstrom S."/>
            <person name="Davila E."/>
            <person name="Huang L."/>
            <person name="Xu K.H."/>
            <person name="Wu S.Y."/>
            <person name="Meudt J.J."/>
            <person name="Shanmuganayagam D."/>
            <person name="Gibson A.L.F."/>
            <person name="Kalan L.R."/>
        </authorList>
    </citation>
    <scope>NUCLEOTIDE SEQUENCE [LARGE SCALE GENOMIC DNA]</scope>
    <source>
        <strain evidence="2 3">LK2625</strain>
    </source>
</reference>